<keyword evidence="2" id="KW-1185">Reference proteome</keyword>
<dbReference type="EMBL" id="VXIV02000274">
    <property type="protein sequence ID" value="KAF6039341.1"/>
    <property type="molecule type" value="Genomic_DNA"/>
</dbReference>
<proteinExistence type="predicted"/>
<gene>
    <name evidence="1" type="ORF">EB796_002367</name>
</gene>
<comment type="caution">
    <text evidence="1">The sequence shown here is derived from an EMBL/GenBank/DDBJ whole genome shotgun (WGS) entry which is preliminary data.</text>
</comment>
<evidence type="ECO:0000313" key="1">
    <source>
        <dbReference type="EMBL" id="KAF6039341.1"/>
    </source>
</evidence>
<evidence type="ECO:0000313" key="2">
    <source>
        <dbReference type="Proteomes" id="UP000593567"/>
    </source>
</evidence>
<protein>
    <submittedName>
        <fullName evidence="1">Uncharacterized protein</fullName>
    </submittedName>
</protein>
<reference evidence="1" key="1">
    <citation type="submission" date="2020-06" db="EMBL/GenBank/DDBJ databases">
        <title>Draft genome of Bugula neritina, a colonial animal packing powerful symbionts and potential medicines.</title>
        <authorList>
            <person name="Rayko M."/>
        </authorList>
    </citation>
    <scope>NUCLEOTIDE SEQUENCE [LARGE SCALE GENOMIC DNA]</scope>
    <source>
        <strain evidence="1">Kwan_BN1</strain>
    </source>
</reference>
<sequence>MVQGHLQNGYGESWNGSQAVMGKPYVYRDTVVVYRDTVVVYRDTVVVYRDTVVVYRDTVVVQIYCGGTETLC</sequence>
<accession>A0A7J7KMF3</accession>
<dbReference type="AlphaFoldDB" id="A0A7J7KMF3"/>
<dbReference type="Proteomes" id="UP000593567">
    <property type="component" value="Unassembled WGS sequence"/>
</dbReference>
<name>A0A7J7KMF3_BUGNE</name>
<organism evidence="1 2">
    <name type="scientific">Bugula neritina</name>
    <name type="common">Brown bryozoan</name>
    <name type="synonym">Sertularia neritina</name>
    <dbReference type="NCBI Taxonomy" id="10212"/>
    <lineage>
        <taxon>Eukaryota</taxon>
        <taxon>Metazoa</taxon>
        <taxon>Spiralia</taxon>
        <taxon>Lophotrochozoa</taxon>
        <taxon>Bryozoa</taxon>
        <taxon>Gymnolaemata</taxon>
        <taxon>Cheilostomatida</taxon>
        <taxon>Flustrina</taxon>
        <taxon>Buguloidea</taxon>
        <taxon>Bugulidae</taxon>
        <taxon>Bugula</taxon>
    </lineage>
</organism>